<evidence type="ECO:0000259" key="6">
    <source>
        <dbReference type="Pfam" id="PF04871"/>
    </source>
</evidence>
<dbReference type="AlphaFoldDB" id="A0A8T2SL11"/>
<dbReference type="GO" id="GO:0006888">
    <property type="term" value="P:endoplasmic reticulum to Golgi vesicle-mediated transport"/>
    <property type="evidence" value="ECO:0007669"/>
    <property type="project" value="TreeGrafter"/>
</dbReference>
<dbReference type="GO" id="GO:0005795">
    <property type="term" value="C:Golgi stack"/>
    <property type="evidence" value="ECO:0007669"/>
    <property type="project" value="TreeGrafter"/>
</dbReference>
<evidence type="ECO:0000259" key="5">
    <source>
        <dbReference type="Pfam" id="PF04869"/>
    </source>
</evidence>
<evidence type="ECO:0000256" key="1">
    <source>
        <dbReference type="ARBA" id="ARBA00004555"/>
    </source>
</evidence>
<proteinExistence type="predicted"/>
<evidence type="ECO:0000256" key="4">
    <source>
        <dbReference type="SAM" id="Coils"/>
    </source>
</evidence>
<dbReference type="GO" id="GO:0012507">
    <property type="term" value="C:ER to Golgi transport vesicle membrane"/>
    <property type="evidence" value="ECO:0007669"/>
    <property type="project" value="TreeGrafter"/>
</dbReference>
<dbReference type="GO" id="GO:0005783">
    <property type="term" value="C:endoplasmic reticulum"/>
    <property type="evidence" value="ECO:0007669"/>
    <property type="project" value="TreeGrafter"/>
</dbReference>
<dbReference type="InterPro" id="IPR011989">
    <property type="entry name" value="ARM-like"/>
</dbReference>
<feature type="coiled-coil region" evidence="4">
    <location>
        <begin position="503"/>
        <end position="530"/>
    </location>
</feature>
<gene>
    <name evidence="7" type="ORF">KP509_19G032000</name>
</gene>
<organism evidence="7 8">
    <name type="scientific">Ceratopteris richardii</name>
    <name type="common">Triangle waterfern</name>
    <dbReference type="NCBI Taxonomy" id="49495"/>
    <lineage>
        <taxon>Eukaryota</taxon>
        <taxon>Viridiplantae</taxon>
        <taxon>Streptophyta</taxon>
        <taxon>Embryophyta</taxon>
        <taxon>Tracheophyta</taxon>
        <taxon>Polypodiopsida</taxon>
        <taxon>Polypodiidae</taxon>
        <taxon>Polypodiales</taxon>
        <taxon>Pteridineae</taxon>
        <taxon>Pteridaceae</taxon>
        <taxon>Parkerioideae</taxon>
        <taxon>Ceratopteris</taxon>
    </lineage>
</organism>
<feature type="coiled-coil region" evidence="4">
    <location>
        <begin position="554"/>
        <end position="630"/>
    </location>
</feature>
<keyword evidence="3 4" id="KW-0175">Coiled coil</keyword>
<name>A0A8T2SL11_CERRI</name>
<evidence type="ECO:0000313" key="7">
    <source>
        <dbReference type="EMBL" id="KAH7352142.1"/>
    </source>
</evidence>
<dbReference type="GO" id="GO:0000139">
    <property type="term" value="C:Golgi membrane"/>
    <property type="evidence" value="ECO:0007669"/>
    <property type="project" value="InterPro"/>
</dbReference>
<dbReference type="InterPro" id="IPR016024">
    <property type="entry name" value="ARM-type_fold"/>
</dbReference>
<dbReference type="SUPFAM" id="SSF48371">
    <property type="entry name" value="ARM repeat"/>
    <property type="match status" value="2"/>
</dbReference>
<dbReference type="InterPro" id="IPR024095">
    <property type="entry name" value="Vesicle_P115"/>
</dbReference>
<accession>A0A8T2SL11</accession>
<reference evidence="7" key="1">
    <citation type="submission" date="2021-08" db="EMBL/GenBank/DDBJ databases">
        <title>WGS assembly of Ceratopteris richardii.</title>
        <authorList>
            <person name="Marchant D.B."/>
            <person name="Chen G."/>
            <person name="Jenkins J."/>
            <person name="Shu S."/>
            <person name="Leebens-Mack J."/>
            <person name="Grimwood J."/>
            <person name="Schmutz J."/>
            <person name="Soltis P."/>
            <person name="Soltis D."/>
            <person name="Chen Z.-H."/>
        </authorList>
    </citation>
    <scope>NUCLEOTIDE SEQUENCE</scope>
    <source>
        <strain evidence="7">Whitten #5841</strain>
        <tissue evidence="7">Leaf</tissue>
    </source>
</reference>
<dbReference type="GO" id="GO:0006886">
    <property type="term" value="P:intracellular protein transport"/>
    <property type="evidence" value="ECO:0007669"/>
    <property type="project" value="InterPro"/>
</dbReference>
<feature type="domain" description="Vesicle tethering protein Uso1/P115-like head" evidence="5">
    <location>
        <begin position="169"/>
        <end position="414"/>
    </location>
</feature>
<evidence type="ECO:0000256" key="2">
    <source>
        <dbReference type="ARBA" id="ARBA00023034"/>
    </source>
</evidence>
<dbReference type="GO" id="GO:0048280">
    <property type="term" value="P:vesicle fusion with Golgi apparatus"/>
    <property type="evidence" value="ECO:0007669"/>
    <property type="project" value="InterPro"/>
</dbReference>
<keyword evidence="2" id="KW-0333">Golgi apparatus</keyword>
<protein>
    <recommendedName>
        <fullName evidence="9">Golgin candidate 6</fullName>
    </recommendedName>
</protein>
<feature type="coiled-coil region" evidence="4">
    <location>
        <begin position="671"/>
        <end position="705"/>
    </location>
</feature>
<evidence type="ECO:0008006" key="9">
    <source>
        <dbReference type="Google" id="ProtNLM"/>
    </source>
</evidence>
<dbReference type="EMBL" id="CM035424">
    <property type="protein sequence ID" value="KAH7352142.1"/>
    <property type="molecule type" value="Genomic_DNA"/>
</dbReference>
<dbReference type="PANTHER" id="PTHR10013">
    <property type="entry name" value="GENERAL VESICULAR TRANSPORT FACTOR P115"/>
    <property type="match status" value="1"/>
</dbReference>
<dbReference type="InterPro" id="IPR006953">
    <property type="entry name" value="Vesicle_Uso1_P115_head"/>
</dbReference>
<dbReference type="Proteomes" id="UP000825935">
    <property type="component" value="Chromosome 19"/>
</dbReference>
<dbReference type="GO" id="GO:0048211">
    <property type="term" value="P:Golgi vesicle docking"/>
    <property type="evidence" value="ECO:0007669"/>
    <property type="project" value="TreeGrafter"/>
</dbReference>
<feature type="domain" description="Uso1/p115-like vesicle tethering protein C-terminal" evidence="6">
    <location>
        <begin position="582"/>
        <end position="708"/>
    </location>
</feature>
<comment type="subcellular location">
    <subcellularLocation>
        <location evidence="1">Golgi apparatus</location>
    </subcellularLocation>
</comment>
<dbReference type="OrthoDB" id="198977at2759"/>
<dbReference type="PANTHER" id="PTHR10013:SF0">
    <property type="entry name" value="GENERAL VESICULAR TRANSPORT FACTOR P115"/>
    <property type="match status" value="1"/>
</dbReference>
<evidence type="ECO:0000256" key="3">
    <source>
        <dbReference type="ARBA" id="ARBA00023054"/>
    </source>
</evidence>
<dbReference type="InterPro" id="IPR006955">
    <property type="entry name" value="Uso1_p115_C"/>
</dbReference>
<dbReference type="Pfam" id="PF04869">
    <property type="entry name" value="Uso1_p115_head"/>
    <property type="match status" value="1"/>
</dbReference>
<comment type="caution">
    <text evidence="7">The sequence shown here is derived from an EMBL/GenBank/DDBJ whole genome shotgun (WGS) entry which is preliminary data.</text>
</comment>
<dbReference type="OMA" id="ACARTSK"/>
<dbReference type="Gene3D" id="1.25.10.10">
    <property type="entry name" value="Leucine-rich Repeat Variant"/>
    <property type="match status" value="1"/>
</dbReference>
<keyword evidence="8" id="KW-1185">Reference proteome</keyword>
<dbReference type="Pfam" id="PF04871">
    <property type="entry name" value="Uso1_p115_C"/>
    <property type="match status" value="1"/>
</dbReference>
<evidence type="ECO:0000313" key="8">
    <source>
        <dbReference type="Proteomes" id="UP000825935"/>
    </source>
</evidence>
<sequence>MEEGGSDGGIVVQDCLDLLNNILRGSPANQSFLRETIGLQPIITLLKLRSIKNSNLSQQKTVNLLFILETINILLSRDPAKASSKDANVMTNQTLLIQNNALDHLFYLAIEGRLTAADVRCAALKCIGNLVRGHTRNLEMLSKKMIGEELDREVSLNAVLHVLLNTTDLSEWMAADHVIKCFCEGNPEGQVVLASTLSPAEESQTNGNKPHKNNKHLPFGRILLHALDINKEQKDIVASCRAARVLTYVLQGNQVCKEKVLEIISEVTSSPLSNPEYMLSACVKYISSAASLQARREERDHTGRLCFVALMLRLLVTWFAECPKVVASFLETGGHLLCVVELLVNKEFSTSHHVSSLAAVVLGECIVYNPCADGPQCASMVVDTISQRIGLSSYFEMWEKLQKDAYFLSAAVKAGLLNISADASMDGEQSSPVVAAHNNEEHFEADIQSMIKATYDKEFVTEVQKLQPIVKEKTLLLFSHPKSEVIIPSLVNRNEGEGDDSYIERLQTLLQKQAQEMQEIMVKNVALAEELVNRSGDKDLQGERSGIVGESQGFAASRIEIEATKQRIQAYQQRIEKMEQQQHEKEQEALYYKQLSEKHEADLKALSAAYNSLEQANFRLEDEVQNLKKGAHGTAVSAGLSISDLDAAREEGRQEGAKASEAELNDLLVCLGQEESKVERLRARLEELGEDVEALLQDIDEEQEREHDVSE</sequence>